<keyword evidence="2" id="KW-1185">Reference proteome</keyword>
<dbReference type="EMBL" id="FLUV01000609">
    <property type="protein sequence ID" value="SBW19751.1"/>
    <property type="molecule type" value="Genomic_DNA"/>
</dbReference>
<evidence type="ECO:0000313" key="2">
    <source>
        <dbReference type="Proteomes" id="UP000199013"/>
    </source>
</evidence>
<gene>
    <name evidence="1" type="ORF">FDG2_1487</name>
</gene>
<dbReference type="AlphaFoldDB" id="A0A1C3NVT2"/>
<accession>A0A1C3NVT2</accession>
<sequence length="47" mass="4983">MPAVHADGDTIVVSVTDFVSCSYKGCGTLRPLVEVSENRRCPGCGRV</sequence>
<proteinExistence type="predicted"/>
<dbReference type="Proteomes" id="UP000199013">
    <property type="component" value="Unassembled WGS sequence"/>
</dbReference>
<protein>
    <submittedName>
        <fullName evidence="1">Uncharacterized protein</fullName>
    </submittedName>
</protein>
<name>A0A1C3NVT2_9ACTN</name>
<organism evidence="1 2">
    <name type="scientific">Candidatus Protofrankia californiensis</name>
    <dbReference type="NCBI Taxonomy" id="1839754"/>
    <lineage>
        <taxon>Bacteria</taxon>
        <taxon>Bacillati</taxon>
        <taxon>Actinomycetota</taxon>
        <taxon>Actinomycetes</taxon>
        <taxon>Frankiales</taxon>
        <taxon>Frankiaceae</taxon>
        <taxon>Protofrankia</taxon>
    </lineage>
</organism>
<reference evidence="2" key="1">
    <citation type="submission" date="2016-02" db="EMBL/GenBank/DDBJ databases">
        <authorList>
            <person name="Wibberg D."/>
        </authorList>
    </citation>
    <scope>NUCLEOTIDE SEQUENCE [LARGE SCALE GENOMIC DNA]</scope>
</reference>
<evidence type="ECO:0000313" key="1">
    <source>
        <dbReference type="EMBL" id="SBW19751.1"/>
    </source>
</evidence>